<evidence type="ECO:0000313" key="3">
    <source>
        <dbReference type="EMBL" id="MBD2499705.1"/>
    </source>
</evidence>
<name>A0ABR8CXN9_9NOST</name>
<dbReference type="EMBL" id="JACJSG010000004">
    <property type="protein sequence ID" value="MBD2499705.1"/>
    <property type="molecule type" value="Genomic_DNA"/>
</dbReference>
<dbReference type="PANTHER" id="PTHR21666:SF270">
    <property type="entry name" value="MUREIN HYDROLASE ACTIVATOR ENVC"/>
    <property type="match status" value="1"/>
</dbReference>
<organism evidence="3 4">
    <name type="scientific">Anabaena azotica FACHB-119</name>
    <dbReference type="NCBI Taxonomy" id="947527"/>
    <lineage>
        <taxon>Bacteria</taxon>
        <taxon>Bacillati</taxon>
        <taxon>Cyanobacteriota</taxon>
        <taxon>Cyanophyceae</taxon>
        <taxon>Nostocales</taxon>
        <taxon>Nostocaceae</taxon>
        <taxon>Anabaena</taxon>
        <taxon>Anabaena azotica</taxon>
    </lineage>
</organism>
<comment type="caution">
    <text evidence="3">The sequence shown here is derived from an EMBL/GenBank/DDBJ whole genome shotgun (WGS) entry which is preliminary data.</text>
</comment>
<feature type="domain" description="M23ase beta-sheet core" evidence="2">
    <location>
        <begin position="85"/>
        <end position="181"/>
    </location>
</feature>
<dbReference type="InterPro" id="IPR050570">
    <property type="entry name" value="Cell_wall_metabolism_enzyme"/>
</dbReference>
<feature type="compositionally biased region" description="Polar residues" evidence="1">
    <location>
        <begin position="195"/>
        <end position="227"/>
    </location>
</feature>
<protein>
    <submittedName>
        <fullName evidence="3">M23 family metallopeptidase</fullName>
    </submittedName>
</protein>
<dbReference type="SUPFAM" id="SSF51261">
    <property type="entry name" value="Duplicated hybrid motif"/>
    <property type="match status" value="1"/>
</dbReference>
<dbReference type="Proteomes" id="UP000661112">
    <property type="component" value="Unassembled WGS sequence"/>
</dbReference>
<dbReference type="Gene3D" id="2.70.70.10">
    <property type="entry name" value="Glucose Permease (Domain IIA)"/>
    <property type="match status" value="1"/>
</dbReference>
<reference evidence="3 4" key="1">
    <citation type="journal article" date="2020" name="ISME J.">
        <title>Comparative genomics reveals insights into cyanobacterial evolution and habitat adaptation.</title>
        <authorList>
            <person name="Chen M.Y."/>
            <person name="Teng W.K."/>
            <person name="Zhao L."/>
            <person name="Hu C.X."/>
            <person name="Zhou Y.K."/>
            <person name="Han B.P."/>
            <person name="Song L.R."/>
            <person name="Shu W.S."/>
        </authorList>
    </citation>
    <scope>NUCLEOTIDE SEQUENCE [LARGE SCALE GENOMIC DNA]</scope>
    <source>
        <strain evidence="3 4">FACHB-119</strain>
    </source>
</reference>
<dbReference type="PANTHER" id="PTHR21666">
    <property type="entry name" value="PEPTIDASE-RELATED"/>
    <property type="match status" value="1"/>
</dbReference>
<dbReference type="Pfam" id="PF01551">
    <property type="entry name" value="Peptidase_M23"/>
    <property type="match status" value="1"/>
</dbReference>
<feature type="region of interest" description="Disordered" evidence="1">
    <location>
        <begin position="195"/>
        <end position="233"/>
    </location>
</feature>
<keyword evidence="4" id="KW-1185">Reference proteome</keyword>
<evidence type="ECO:0000259" key="2">
    <source>
        <dbReference type="Pfam" id="PF01551"/>
    </source>
</evidence>
<sequence>MLSKLIKKFAFINRRIYTYIIFTSLTTVFSTNTTAFTQVTEYSQIPQKSIPLTVPKPISTPNPISSPNLIWPTKGYISQGFRKYRHEGIDIAGAAGTPIVAAAAGNVVKAGWDEWGLGNAIEIRHPNGSVTVYGHNRRLLVSKGQQVKQGQIIAEMGSTGNSTAPHLHFEYYPNGRLAVNPMSFLGSSTANKIPSQPVASNATQVSPTTQVRQLSTKPENNYPTSYPRSPGAYGGSLLPIPSPLITQPSPEQQVSPSKPIPMTDAQCNGLTLVQGETANALIRICDENGQLFYIGELKQKPSLPVKIPAWMIGSNRYQADNGTFSYVVSPEEVEVWRNGNQIRTDSFYTVNNEQ</sequence>
<proteinExistence type="predicted"/>
<evidence type="ECO:0000313" key="4">
    <source>
        <dbReference type="Proteomes" id="UP000661112"/>
    </source>
</evidence>
<evidence type="ECO:0000256" key="1">
    <source>
        <dbReference type="SAM" id="MobiDB-lite"/>
    </source>
</evidence>
<accession>A0ABR8CXN9</accession>
<dbReference type="CDD" id="cd12797">
    <property type="entry name" value="M23_peptidase"/>
    <property type="match status" value="1"/>
</dbReference>
<dbReference type="InterPro" id="IPR011055">
    <property type="entry name" value="Dup_hybrid_motif"/>
</dbReference>
<dbReference type="InterPro" id="IPR016047">
    <property type="entry name" value="M23ase_b-sheet_dom"/>
</dbReference>
<gene>
    <name evidence="3" type="ORF">H6G83_03580</name>
</gene>
<dbReference type="RefSeq" id="WP_190467067.1">
    <property type="nucleotide sequence ID" value="NZ_JACJSG010000004.1"/>
</dbReference>